<protein>
    <submittedName>
        <fullName evidence="3">DUF4367 domain-containing protein</fullName>
    </submittedName>
</protein>
<dbReference type="RefSeq" id="WP_117417698.1">
    <property type="nucleotide sequence ID" value="NZ_QOHO01000044.1"/>
</dbReference>
<dbReference type="OrthoDB" id="1861014at2"/>
<feature type="domain" description="DUF4367" evidence="2">
    <location>
        <begin position="55"/>
        <end position="166"/>
    </location>
</feature>
<dbReference type="Pfam" id="PF14285">
    <property type="entry name" value="DUF4367"/>
    <property type="match status" value="1"/>
</dbReference>
<accession>A0A3E2NB44</accession>
<dbReference type="EMBL" id="QOHO01000044">
    <property type="protein sequence ID" value="RFZ78202.1"/>
    <property type="molecule type" value="Genomic_DNA"/>
</dbReference>
<evidence type="ECO:0000259" key="2">
    <source>
        <dbReference type="Pfam" id="PF14285"/>
    </source>
</evidence>
<keyword evidence="1" id="KW-0812">Transmembrane</keyword>
<gene>
    <name evidence="3" type="ORF">DS742_14515</name>
</gene>
<keyword evidence="1" id="KW-1133">Transmembrane helix</keyword>
<feature type="transmembrane region" description="Helical" evidence="1">
    <location>
        <begin position="7"/>
        <end position="26"/>
    </location>
</feature>
<reference evidence="3 4" key="1">
    <citation type="submission" date="2018-07" db="EMBL/GenBank/DDBJ databases">
        <title>New species, Clostridium PI-S10-A1B.</title>
        <authorList>
            <person name="Krishna G."/>
            <person name="Summeta K."/>
            <person name="Shikha S."/>
            <person name="Prabhu P.B."/>
            <person name="Suresh K."/>
        </authorList>
    </citation>
    <scope>NUCLEOTIDE SEQUENCE [LARGE SCALE GENOMIC DNA]</scope>
    <source>
        <strain evidence="3 4">PI-S10-A1B</strain>
    </source>
</reference>
<name>A0A3E2NB44_9FIRM</name>
<dbReference type="InterPro" id="IPR025377">
    <property type="entry name" value="DUF4367"/>
</dbReference>
<dbReference type="AlphaFoldDB" id="A0A3E2NB44"/>
<keyword evidence="1" id="KW-0472">Membrane</keyword>
<proteinExistence type="predicted"/>
<comment type="caution">
    <text evidence="3">The sequence shown here is derived from an EMBL/GenBank/DDBJ whole genome shotgun (WGS) entry which is preliminary data.</text>
</comment>
<evidence type="ECO:0000256" key="1">
    <source>
        <dbReference type="SAM" id="Phobius"/>
    </source>
</evidence>
<evidence type="ECO:0000313" key="4">
    <source>
        <dbReference type="Proteomes" id="UP000260680"/>
    </source>
</evidence>
<sequence length="171" mass="19314">MNKKKRIAILLAVIIVVAVGIIIAVASHQKQEMDFDEFADRFEKSAEEVLGEDVRKISKSELAATLTYGDPNDKDNNIYYRILKTTFYEGGPEEITGLHTEALGLLFPVDSMDSCEEMMIQDWPGALYKKDDTAFLCWTYSPEVTYVLEYTPSKLDDSEIIKMAESAEPVK</sequence>
<organism evidence="3 4">
    <name type="scientific">Lacrimispora amygdalina</name>
    <dbReference type="NCBI Taxonomy" id="253257"/>
    <lineage>
        <taxon>Bacteria</taxon>
        <taxon>Bacillati</taxon>
        <taxon>Bacillota</taxon>
        <taxon>Clostridia</taxon>
        <taxon>Lachnospirales</taxon>
        <taxon>Lachnospiraceae</taxon>
        <taxon>Lacrimispora</taxon>
    </lineage>
</organism>
<evidence type="ECO:0000313" key="3">
    <source>
        <dbReference type="EMBL" id="RFZ78202.1"/>
    </source>
</evidence>
<dbReference type="Proteomes" id="UP000260680">
    <property type="component" value="Unassembled WGS sequence"/>
</dbReference>